<feature type="domain" description="Erythromycin biosynthesis protein CIII-like C-terminal" evidence="1">
    <location>
        <begin position="243"/>
        <end position="375"/>
    </location>
</feature>
<proteinExistence type="predicted"/>
<dbReference type="EMBL" id="NSDM01000017">
    <property type="protein sequence ID" value="MDQ2588351.1"/>
    <property type="molecule type" value="Genomic_DNA"/>
</dbReference>
<keyword evidence="2" id="KW-0808">Transferase</keyword>
<evidence type="ECO:0000313" key="2">
    <source>
        <dbReference type="EMBL" id="MDQ2588351.1"/>
    </source>
</evidence>
<dbReference type="Proteomes" id="UP001225605">
    <property type="component" value="Unassembled WGS sequence"/>
</dbReference>
<dbReference type="GO" id="GO:0016740">
    <property type="term" value="F:transferase activity"/>
    <property type="evidence" value="ECO:0007669"/>
    <property type="project" value="UniProtKB-KW"/>
</dbReference>
<comment type="caution">
    <text evidence="2">The sequence shown here is derived from an EMBL/GenBank/DDBJ whole genome shotgun (WGS) entry which is preliminary data.</text>
</comment>
<dbReference type="InterPro" id="IPR010610">
    <property type="entry name" value="EryCIII-like_C"/>
</dbReference>
<reference evidence="2 3" key="1">
    <citation type="submission" date="2017-06" db="EMBL/GenBank/DDBJ databases">
        <title>Cultured bacterium strain Saccharothrix yanglingensis Hhs.015.</title>
        <authorList>
            <person name="Xia Y."/>
        </authorList>
    </citation>
    <scope>NUCLEOTIDE SEQUENCE [LARGE SCALE GENOMIC DNA]</scope>
    <source>
        <strain evidence="2 3">Hhs.015</strain>
    </source>
</reference>
<accession>A0ABU0X8Q2</accession>
<name>A0ABU0X8Q2_9PSEU</name>
<gene>
    <name evidence="2" type="ORF">CKY47_31180</name>
</gene>
<dbReference type="SUPFAM" id="SSF53756">
    <property type="entry name" value="UDP-Glycosyltransferase/glycogen phosphorylase"/>
    <property type="match status" value="1"/>
</dbReference>
<keyword evidence="3" id="KW-1185">Reference proteome</keyword>
<dbReference type="InterPro" id="IPR002213">
    <property type="entry name" value="UDP_glucos_trans"/>
</dbReference>
<dbReference type="CDD" id="cd03784">
    <property type="entry name" value="GT1_Gtf-like"/>
    <property type="match status" value="1"/>
</dbReference>
<organism evidence="2 3">
    <name type="scientific">Saccharothrix yanglingensis</name>
    <dbReference type="NCBI Taxonomy" id="659496"/>
    <lineage>
        <taxon>Bacteria</taxon>
        <taxon>Bacillati</taxon>
        <taxon>Actinomycetota</taxon>
        <taxon>Actinomycetes</taxon>
        <taxon>Pseudonocardiales</taxon>
        <taxon>Pseudonocardiaceae</taxon>
        <taxon>Saccharothrix</taxon>
    </lineage>
</organism>
<dbReference type="InterPro" id="IPR050426">
    <property type="entry name" value="Glycosyltransferase_28"/>
</dbReference>
<evidence type="ECO:0000259" key="1">
    <source>
        <dbReference type="Pfam" id="PF06722"/>
    </source>
</evidence>
<protein>
    <submittedName>
        <fullName evidence="2">Glycosyl transferase</fullName>
    </submittedName>
</protein>
<dbReference type="Pfam" id="PF06722">
    <property type="entry name" value="EryCIII-like_C"/>
    <property type="match status" value="1"/>
</dbReference>
<dbReference type="PANTHER" id="PTHR48050:SF13">
    <property type="entry name" value="STEROL 3-BETA-GLUCOSYLTRANSFERASE UGT80A2"/>
    <property type="match status" value="1"/>
</dbReference>
<dbReference type="RefSeq" id="WP_306749996.1">
    <property type="nucleotide sequence ID" value="NZ_NSDM01000017.1"/>
</dbReference>
<evidence type="ECO:0000313" key="3">
    <source>
        <dbReference type="Proteomes" id="UP001225605"/>
    </source>
</evidence>
<sequence>MRILFSSLGSHGHAYPLLPLAIAAREVGHDVTFATTSPFERAVTAHGIDHVANGMDMLAAFDLADAGPAARKAPGFRPERVSRVFGSILPRSHAADLAPVIADRKPDLVVHELANPGAGLAARVAGVPAVCHSFGRMWRPTGPPEVLRAHLAEVAAELGVDLPDGDLMSLGNPYLDICPPSVQDPELPVPPALVVPLRPVPFSEPGELPPWVREHREPLVYLTFGTAFGDPRVLRTAIAGLATLGTRVIVSTGPSVAVGALGETPDNVLVLPWLPHADLLPHVDLVVHHGGAGTTMGTFATGVPHLVLPQGADQFANADVVASAGLGDQVLPDDLTAEVVAAKARRLLTDEAVLGAVRTMAEEVAAMPSPHDVALVLPEYT</sequence>
<dbReference type="Gene3D" id="3.40.50.2000">
    <property type="entry name" value="Glycogen Phosphorylase B"/>
    <property type="match status" value="2"/>
</dbReference>
<dbReference type="PANTHER" id="PTHR48050">
    <property type="entry name" value="STEROL 3-BETA-GLUCOSYLTRANSFERASE"/>
    <property type="match status" value="1"/>
</dbReference>